<keyword evidence="3" id="KW-1185">Reference proteome</keyword>
<dbReference type="RefSeq" id="XP_024939005.1">
    <property type="nucleotide sequence ID" value="XM_025083237.1"/>
</dbReference>
<keyword evidence="2" id="KW-0560">Oxidoreductase</keyword>
<gene>
    <name evidence="4" type="primary">LOC107265970</name>
</gene>
<dbReference type="PANTHER" id="PTHR23382">
    <property type="entry name" value="MALATE DEHYDROGENASE"/>
    <property type="match status" value="1"/>
</dbReference>
<organism evidence="3 4">
    <name type="scientific">Cephus cinctus</name>
    <name type="common">Wheat stem sawfly</name>
    <dbReference type="NCBI Taxonomy" id="211228"/>
    <lineage>
        <taxon>Eukaryota</taxon>
        <taxon>Metazoa</taxon>
        <taxon>Ecdysozoa</taxon>
        <taxon>Arthropoda</taxon>
        <taxon>Hexapoda</taxon>
        <taxon>Insecta</taxon>
        <taxon>Pterygota</taxon>
        <taxon>Neoptera</taxon>
        <taxon>Endopterygota</taxon>
        <taxon>Hymenoptera</taxon>
        <taxon>Cephoidea</taxon>
        <taxon>Cephidae</taxon>
        <taxon>Cephus</taxon>
    </lineage>
</organism>
<name>A0AAJ7VZI7_CEPCN</name>
<dbReference type="GO" id="GO:0006108">
    <property type="term" value="P:malate metabolic process"/>
    <property type="evidence" value="ECO:0007669"/>
    <property type="project" value="InterPro"/>
</dbReference>
<evidence type="ECO:0000256" key="1">
    <source>
        <dbReference type="ARBA" id="ARBA00009613"/>
    </source>
</evidence>
<dbReference type="GO" id="GO:0016615">
    <property type="term" value="F:malate dehydrogenase activity"/>
    <property type="evidence" value="ECO:0007669"/>
    <property type="project" value="InterPro"/>
</dbReference>
<evidence type="ECO:0000256" key="2">
    <source>
        <dbReference type="ARBA" id="ARBA00023002"/>
    </source>
</evidence>
<dbReference type="GeneID" id="107265970"/>
<dbReference type="InterPro" id="IPR036291">
    <property type="entry name" value="NAD(P)-bd_dom_sf"/>
</dbReference>
<sequence>MSSNKVVTVIAGMPEDLVFAHACYVASNLSEMLPNFHFHKICKKKGLWEPWLNQICKKYKWSHTKSPLIWREVAMRHGNATYIGGASEFWEFIYEYYGIDSCLSRDELKALKLDILEAYEVENMIASSKIKQKRHCVTIIGAGRSLCPDLVAQLVLIKELWLHCGVIIKLYDDPGHFFKLKEIVKDTSAIGGGLCATTIAQSMSKALEDSDIVLVLDHLIREDNESSENWLNRNRMVTIKFADEINKEASSDLKIIFCSTGPTCFCAAVLLEAVPKLKKTNIVAVSAHYGLEILHSLTDPLDLPLREFYCPPVWGFLGVNQYVDIWHIIQQHEVYKPNNRAFKFSTDSSLPLGTKHTEYRWSFYMAHNANPYEILAARKAKASYLVGRTEDYQKCKAICDLLQLWYDRENDTGDDIISLGICSDGTFDIPKNIFFSQPVYLKTLQDKSRIWVPCEDFPMPNHPSWMFRGLIATAKTISQRMIYSKESTTL</sequence>
<dbReference type="SUPFAM" id="SSF51735">
    <property type="entry name" value="NAD(P)-binding Rossmann-fold domains"/>
    <property type="match status" value="1"/>
</dbReference>
<dbReference type="InterPro" id="IPR015955">
    <property type="entry name" value="Lactate_DH/Glyco_Ohase_4_C"/>
</dbReference>
<dbReference type="InterPro" id="IPR010945">
    <property type="entry name" value="Malate_DH_type2"/>
</dbReference>
<evidence type="ECO:0000313" key="3">
    <source>
        <dbReference type="Proteomes" id="UP000694920"/>
    </source>
</evidence>
<protein>
    <submittedName>
        <fullName evidence="4">Malate dehydrogenase 1B isoform X2</fullName>
    </submittedName>
</protein>
<accession>A0AAJ7VZI7</accession>
<proteinExistence type="inferred from homology"/>
<dbReference type="GO" id="GO:0016616">
    <property type="term" value="F:oxidoreductase activity, acting on the CH-OH group of donors, NAD or NADP as acceptor"/>
    <property type="evidence" value="ECO:0007669"/>
    <property type="project" value="InterPro"/>
</dbReference>
<dbReference type="SUPFAM" id="SSF56327">
    <property type="entry name" value="LDH C-terminal domain-like"/>
    <property type="match status" value="1"/>
</dbReference>
<dbReference type="Gene3D" id="3.40.50.720">
    <property type="entry name" value="NAD(P)-binding Rossmann-like Domain"/>
    <property type="match status" value="1"/>
</dbReference>
<dbReference type="AlphaFoldDB" id="A0AAJ7VZI7"/>
<evidence type="ECO:0000313" key="4">
    <source>
        <dbReference type="RefSeq" id="XP_024939005.1"/>
    </source>
</evidence>
<dbReference type="Gene3D" id="3.90.110.10">
    <property type="entry name" value="Lactate dehydrogenase/glycoside hydrolase, family 4, C-terminal"/>
    <property type="match status" value="1"/>
</dbReference>
<comment type="similarity">
    <text evidence="1">Belongs to the LDH/MDH superfamily. MDH type 2 family.</text>
</comment>
<dbReference type="Proteomes" id="UP000694920">
    <property type="component" value="Unplaced"/>
</dbReference>
<reference evidence="4" key="1">
    <citation type="submission" date="2025-08" db="UniProtKB">
        <authorList>
            <consortium name="RefSeq"/>
        </authorList>
    </citation>
    <scope>IDENTIFICATION</scope>
</reference>